<keyword evidence="6" id="KW-1185">Reference proteome</keyword>
<dbReference type="GO" id="GO:0031564">
    <property type="term" value="P:transcription antitermination"/>
    <property type="evidence" value="ECO:0007669"/>
    <property type="project" value="UniProtKB-KW"/>
</dbReference>
<feature type="domain" description="NusG-like N-terminal" evidence="4">
    <location>
        <begin position="26"/>
        <end position="125"/>
    </location>
</feature>
<dbReference type="CDD" id="cd09893">
    <property type="entry name" value="NGN_SP_TaA"/>
    <property type="match status" value="1"/>
</dbReference>
<dbReference type="EMBL" id="RJVA01000011">
    <property type="protein sequence ID" value="ROQ93562.1"/>
    <property type="molecule type" value="Genomic_DNA"/>
</dbReference>
<evidence type="ECO:0000313" key="6">
    <source>
        <dbReference type="Proteomes" id="UP000276223"/>
    </source>
</evidence>
<dbReference type="InterPro" id="IPR036735">
    <property type="entry name" value="NGN_dom_sf"/>
</dbReference>
<evidence type="ECO:0000256" key="1">
    <source>
        <dbReference type="ARBA" id="ARBA00022814"/>
    </source>
</evidence>
<dbReference type="SUPFAM" id="SSF82679">
    <property type="entry name" value="N-utilization substance G protein NusG, N-terminal domain"/>
    <property type="match status" value="1"/>
</dbReference>
<dbReference type="SUPFAM" id="SSF50104">
    <property type="entry name" value="Translation proteins SH3-like domain"/>
    <property type="match status" value="1"/>
</dbReference>
<dbReference type="InterPro" id="IPR043425">
    <property type="entry name" value="NusG-like"/>
</dbReference>
<dbReference type="SMART" id="SM00738">
    <property type="entry name" value="NGN"/>
    <property type="match status" value="1"/>
</dbReference>
<evidence type="ECO:0000313" key="5">
    <source>
        <dbReference type="EMBL" id="ROQ93562.1"/>
    </source>
</evidence>
<dbReference type="Gene3D" id="3.30.70.940">
    <property type="entry name" value="NusG, N-terminal domain"/>
    <property type="match status" value="1"/>
</dbReference>
<keyword evidence="3" id="KW-0804">Transcription</keyword>
<dbReference type="PANTHER" id="PTHR30265:SF4">
    <property type="entry name" value="KOW MOTIF FAMILY PROTEIN, EXPRESSED"/>
    <property type="match status" value="1"/>
</dbReference>
<dbReference type="PANTHER" id="PTHR30265">
    <property type="entry name" value="RHO-INTERACTING TRANSCRIPTION TERMINATION FACTOR NUSG"/>
    <property type="match status" value="1"/>
</dbReference>
<dbReference type="CDD" id="cd06091">
    <property type="entry name" value="KOW_NusG"/>
    <property type="match status" value="1"/>
</dbReference>
<protein>
    <submittedName>
        <fullName evidence="5">Transcription antitermination factor NusG</fullName>
    </submittedName>
</protein>
<dbReference type="AlphaFoldDB" id="A0A3N1UR17"/>
<keyword evidence="2" id="KW-0805">Transcription regulation</keyword>
<evidence type="ECO:0000256" key="3">
    <source>
        <dbReference type="ARBA" id="ARBA00023163"/>
    </source>
</evidence>
<name>A0A3N1UR17_9BACT</name>
<keyword evidence="1" id="KW-0889">Transcription antitermination</keyword>
<sequence length="204" mass="22841">MDASAKKNPAPVAIGHDDRLLSQENAPGWYALYVQVNHEKKVADQLLKKNIECFLPLMPTWSKRRDRRVRLQVPLFPGYVFVHTVLDNEVHVEILKIPGSVYVVRNSQGPALISDYQVESLRTVLTHADTLTLHPYLTAGDWVEVVRGPFAGCVGILQRLNPKKGTLVISIDVIRQAASVQLAIEDVVRIDGPPDRRRDLRSGP</sequence>
<gene>
    <name evidence="5" type="ORF">EDC27_1590</name>
</gene>
<evidence type="ECO:0000259" key="4">
    <source>
        <dbReference type="SMART" id="SM00738"/>
    </source>
</evidence>
<accession>A0A3N1UR17</accession>
<dbReference type="Pfam" id="PF02357">
    <property type="entry name" value="NusG"/>
    <property type="match status" value="1"/>
</dbReference>
<organism evidence="5 6">
    <name type="scientific">Desulfosoma caldarium</name>
    <dbReference type="NCBI Taxonomy" id="610254"/>
    <lineage>
        <taxon>Bacteria</taxon>
        <taxon>Pseudomonadati</taxon>
        <taxon>Thermodesulfobacteriota</taxon>
        <taxon>Syntrophobacteria</taxon>
        <taxon>Syntrophobacterales</taxon>
        <taxon>Syntrophobacteraceae</taxon>
        <taxon>Desulfosoma</taxon>
    </lineage>
</organism>
<comment type="caution">
    <text evidence="5">The sequence shown here is derived from an EMBL/GenBank/DDBJ whole genome shotgun (WGS) entry which is preliminary data.</text>
</comment>
<reference evidence="5 6" key="1">
    <citation type="submission" date="2018-11" db="EMBL/GenBank/DDBJ databases">
        <title>Genomic Encyclopedia of Type Strains, Phase IV (KMG-IV): sequencing the most valuable type-strain genomes for metagenomic binning, comparative biology and taxonomic classification.</title>
        <authorList>
            <person name="Goeker M."/>
        </authorList>
    </citation>
    <scope>NUCLEOTIDE SEQUENCE [LARGE SCALE GENOMIC DNA]</scope>
    <source>
        <strain evidence="5 6">DSM 22027</strain>
    </source>
</reference>
<dbReference type="NCBIfam" id="NF033644">
    <property type="entry name" value="antiterm_UpxY"/>
    <property type="match status" value="1"/>
</dbReference>
<dbReference type="GO" id="GO:0006354">
    <property type="term" value="P:DNA-templated transcription elongation"/>
    <property type="evidence" value="ECO:0007669"/>
    <property type="project" value="InterPro"/>
</dbReference>
<dbReference type="InterPro" id="IPR006645">
    <property type="entry name" value="NGN-like_dom"/>
</dbReference>
<dbReference type="Proteomes" id="UP000276223">
    <property type="component" value="Unassembled WGS sequence"/>
</dbReference>
<evidence type="ECO:0000256" key="2">
    <source>
        <dbReference type="ARBA" id="ARBA00023015"/>
    </source>
</evidence>
<proteinExistence type="predicted"/>
<dbReference type="InterPro" id="IPR008991">
    <property type="entry name" value="Translation_prot_SH3-like_sf"/>
</dbReference>